<proteinExistence type="predicted"/>
<evidence type="ECO:0000256" key="2">
    <source>
        <dbReference type="ARBA" id="ARBA00022840"/>
    </source>
</evidence>
<dbReference type="EMBL" id="VCAZ01000168">
    <property type="protein sequence ID" value="TTB41847.1"/>
    <property type="molecule type" value="Genomic_DNA"/>
</dbReference>
<keyword evidence="2" id="KW-0067">ATP-binding</keyword>
<keyword evidence="1" id="KW-0547">Nucleotide-binding</keyword>
<dbReference type="Gene3D" id="3.40.850.10">
    <property type="entry name" value="Kinesin motor domain"/>
    <property type="match status" value="1"/>
</dbReference>
<dbReference type="GO" id="GO:0048731">
    <property type="term" value="P:system development"/>
    <property type="evidence" value="ECO:0007669"/>
    <property type="project" value="UniProtKB-ARBA"/>
</dbReference>
<comment type="caution">
    <text evidence="5">The sequence shown here is derived from an EMBL/GenBank/DDBJ whole genome shotgun (WGS) entry which is preliminary data.</text>
</comment>
<feature type="coiled-coil region" evidence="3">
    <location>
        <begin position="150"/>
        <end position="232"/>
    </location>
</feature>
<dbReference type="AlphaFoldDB" id="A0A556V975"/>
<dbReference type="InterPro" id="IPR027417">
    <property type="entry name" value="P-loop_NTPase"/>
</dbReference>
<feature type="compositionally biased region" description="Polar residues" evidence="4">
    <location>
        <begin position="299"/>
        <end position="319"/>
    </location>
</feature>
<evidence type="ECO:0000313" key="6">
    <source>
        <dbReference type="Proteomes" id="UP000319801"/>
    </source>
</evidence>
<accession>A0A556V975</accession>
<evidence type="ECO:0000256" key="3">
    <source>
        <dbReference type="SAM" id="Coils"/>
    </source>
</evidence>
<feature type="region of interest" description="Disordered" evidence="4">
    <location>
        <begin position="298"/>
        <end position="321"/>
    </location>
</feature>
<keyword evidence="6" id="KW-1185">Reference proteome</keyword>
<gene>
    <name evidence="5" type="ORF">Baya_14527</name>
</gene>
<sequence length="356" mass="40136">MYDIIKCAENTKFLVRASYLEIYKEEIRDLLGRDTKQKLEVYFRYNKLSLLAAEHCCISITSSGPVFSAAGDSTDEVSLVDGATLEPSQTIQDVLQESEQNKGVMRAGPGGQHEVPESVAVATPDPLDQKHVLERLHQLEQEFVGGEQSKNEELRQRRRQRRTLANARKKQLIEALSKCSDDGDAVLLNVYDSIQEEVHAKNRILENAQSKLKAAKLEIRDLQVEFAAERDDYLASIRRLERETQLLLGLLERTVTLVRRDCNYSNLERLRKEAVWDEENGVWRLPEVLVQKTALPAANESTVPGNGPSHQNSCGSNPNAEALLPRPFRLESLGFMPANSKTKRKKSKMYSSCDGI</sequence>
<evidence type="ECO:0000256" key="4">
    <source>
        <dbReference type="SAM" id="MobiDB-lite"/>
    </source>
</evidence>
<protein>
    <submittedName>
        <fullName evidence="5">Kinesin-like protein KIF17</fullName>
    </submittedName>
</protein>
<dbReference type="SUPFAM" id="SSF52540">
    <property type="entry name" value="P-loop containing nucleoside triphosphate hydrolases"/>
    <property type="match status" value="1"/>
</dbReference>
<organism evidence="5 6">
    <name type="scientific">Bagarius yarrelli</name>
    <name type="common">Goonch</name>
    <name type="synonym">Bagrus yarrelli</name>
    <dbReference type="NCBI Taxonomy" id="175774"/>
    <lineage>
        <taxon>Eukaryota</taxon>
        <taxon>Metazoa</taxon>
        <taxon>Chordata</taxon>
        <taxon>Craniata</taxon>
        <taxon>Vertebrata</taxon>
        <taxon>Euteleostomi</taxon>
        <taxon>Actinopterygii</taxon>
        <taxon>Neopterygii</taxon>
        <taxon>Teleostei</taxon>
        <taxon>Ostariophysi</taxon>
        <taxon>Siluriformes</taxon>
        <taxon>Sisoridae</taxon>
        <taxon>Sisorinae</taxon>
        <taxon>Bagarius</taxon>
    </lineage>
</organism>
<keyword evidence="3" id="KW-0175">Coiled coil</keyword>
<dbReference type="OrthoDB" id="3176171at2759"/>
<dbReference type="InterPro" id="IPR036961">
    <property type="entry name" value="Kinesin_motor_dom_sf"/>
</dbReference>
<name>A0A556V975_BAGYA</name>
<reference evidence="5 6" key="1">
    <citation type="journal article" date="2019" name="Genome Biol. Evol.">
        <title>Whole-Genome Sequencing of the Giant Devil Catfish, Bagarius yarrelli.</title>
        <authorList>
            <person name="Jiang W."/>
            <person name="Lv Y."/>
            <person name="Cheng L."/>
            <person name="Yang K."/>
            <person name="Chao B."/>
            <person name="Wang X."/>
            <person name="Li Y."/>
            <person name="Pan X."/>
            <person name="You X."/>
            <person name="Zhang Y."/>
            <person name="Yang J."/>
            <person name="Li J."/>
            <person name="Zhang X."/>
            <person name="Liu S."/>
            <person name="Sun C."/>
            <person name="Yang J."/>
            <person name="Shi Q."/>
        </authorList>
    </citation>
    <scope>NUCLEOTIDE SEQUENCE [LARGE SCALE GENOMIC DNA]</scope>
    <source>
        <strain evidence="5">JWS20170419001</strain>
        <tissue evidence="5">Muscle</tissue>
    </source>
</reference>
<dbReference type="GO" id="GO:0005524">
    <property type="term" value="F:ATP binding"/>
    <property type="evidence" value="ECO:0007669"/>
    <property type="project" value="UniProtKB-KW"/>
</dbReference>
<evidence type="ECO:0000313" key="5">
    <source>
        <dbReference type="EMBL" id="TTB41847.1"/>
    </source>
</evidence>
<dbReference type="Proteomes" id="UP000319801">
    <property type="component" value="Unassembled WGS sequence"/>
</dbReference>
<evidence type="ECO:0000256" key="1">
    <source>
        <dbReference type="ARBA" id="ARBA00022741"/>
    </source>
</evidence>